<evidence type="ECO:0000259" key="7">
    <source>
        <dbReference type="PROSITE" id="PS50828"/>
    </source>
</evidence>
<dbReference type="GO" id="GO:0019843">
    <property type="term" value="F:rRNA binding"/>
    <property type="evidence" value="ECO:0007669"/>
    <property type="project" value="UniProtKB-UniRule"/>
</dbReference>
<keyword evidence="1 6" id="KW-0540">Nuclease</keyword>
<comment type="caution">
    <text evidence="8">The sequence shown here is derived from an EMBL/GenBank/DDBJ whole genome shotgun (WGS) entry which is preliminary data.</text>
</comment>
<name>A0A094JDH4_9GAMM</name>
<evidence type="ECO:0000313" key="8">
    <source>
        <dbReference type="EMBL" id="KFZ37945.1"/>
    </source>
</evidence>
<dbReference type="Gene3D" id="3.30.1370.110">
    <property type="match status" value="1"/>
</dbReference>
<evidence type="ECO:0000256" key="2">
    <source>
        <dbReference type="ARBA" id="ARBA00022730"/>
    </source>
</evidence>
<keyword evidence="2 6" id="KW-0699">rRNA-binding</keyword>
<gene>
    <name evidence="6" type="primary">smrB</name>
    <name evidence="8" type="ORF">HR45_05375</name>
</gene>
<comment type="similarity">
    <text evidence="6">Belongs to the SmrB family.</text>
</comment>
<dbReference type="InterPro" id="IPR002625">
    <property type="entry name" value="Smr_dom"/>
</dbReference>
<proteinExistence type="inferred from homology"/>
<dbReference type="EC" id="3.1.-.-" evidence="6"/>
<evidence type="ECO:0000313" key="9">
    <source>
        <dbReference type="Proteomes" id="UP000029264"/>
    </source>
</evidence>
<dbReference type="GO" id="GO:0072344">
    <property type="term" value="P:rescue of stalled ribosome"/>
    <property type="evidence" value="ECO:0007669"/>
    <property type="project" value="UniProtKB-UniRule"/>
</dbReference>
<evidence type="ECO:0000256" key="6">
    <source>
        <dbReference type="HAMAP-Rule" id="MF_01042"/>
    </source>
</evidence>
<comment type="subunit">
    <text evidence="6">Associates with collided ribosomes, but not with correctly translating polysomes.</text>
</comment>
<keyword evidence="9" id="KW-1185">Reference proteome</keyword>
<dbReference type="InterPro" id="IPR022990">
    <property type="entry name" value="SmrB-like"/>
</dbReference>
<dbReference type="GO" id="GO:0004521">
    <property type="term" value="F:RNA endonuclease activity"/>
    <property type="evidence" value="ECO:0007669"/>
    <property type="project" value="UniProtKB-UniRule"/>
</dbReference>
<keyword evidence="5 6" id="KW-0694">RNA-binding</keyword>
<dbReference type="PROSITE" id="PS50828">
    <property type="entry name" value="SMR"/>
    <property type="match status" value="1"/>
</dbReference>
<dbReference type="NCBIfam" id="NF003432">
    <property type="entry name" value="PRK04946.1"/>
    <property type="match status" value="1"/>
</dbReference>
<protein>
    <recommendedName>
        <fullName evidence="6">Ribosome rescue factor SmrB</fullName>
        <ecNumber evidence="6">3.1.-.-</ecNumber>
    </recommendedName>
</protein>
<dbReference type="GO" id="GO:0016787">
    <property type="term" value="F:hydrolase activity"/>
    <property type="evidence" value="ECO:0007669"/>
    <property type="project" value="UniProtKB-KW"/>
</dbReference>
<evidence type="ECO:0000256" key="3">
    <source>
        <dbReference type="ARBA" id="ARBA00022759"/>
    </source>
</evidence>
<dbReference type="HAMAP" id="MF_01042">
    <property type="entry name" value="SmrB"/>
    <property type="match status" value="1"/>
</dbReference>
<keyword evidence="4 6" id="KW-0378">Hydrolase</keyword>
<dbReference type="PANTHER" id="PTHR35562">
    <property type="entry name" value="DNA ENDONUCLEASE SMRA-RELATED"/>
    <property type="match status" value="1"/>
</dbReference>
<dbReference type="SUPFAM" id="SSF160443">
    <property type="entry name" value="SMR domain-like"/>
    <property type="match status" value="1"/>
</dbReference>
<evidence type="ECO:0000256" key="5">
    <source>
        <dbReference type="ARBA" id="ARBA00022884"/>
    </source>
</evidence>
<dbReference type="RefSeq" id="WP_037440476.1">
    <property type="nucleotide sequence ID" value="NZ_JPEO01000003.1"/>
</dbReference>
<dbReference type="PANTHER" id="PTHR35562:SF1">
    <property type="entry name" value="UPF0115 PROTEIN YFCN"/>
    <property type="match status" value="1"/>
</dbReference>
<dbReference type="Pfam" id="PF01713">
    <property type="entry name" value="Smr"/>
    <property type="match status" value="1"/>
</dbReference>
<accession>A0A094JDH4</accession>
<evidence type="ECO:0000256" key="1">
    <source>
        <dbReference type="ARBA" id="ARBA00022722"/>
    </source>
</evidence>
<dbReference type="SMART" id="SM00463">
    <property type="entry name" value="SMR"/>
    <property type="match status" value="1"/>
</dbReference>
<dbReference type="EMBL" id="JPEO01000003">
    <property type="protein sequence ID" value="KFZ37945.1"/>
    <property type="molecule type" value="Genomic_DNA"/>
</dbReference>
<dbReference type="OrthoDB" id="5795446at2"/>
<evidence type="ECO:0000256" key="4">
    <source>
        <dbReference type="ARBA" id="ARBA00022801"/>
    </source>
</evidence>
<comment type="function">
    <text evidence="6">Acts as a ribosome collision sensor. Detects stalled/collided disomes (pairs of ribosomes where the leading ribosome is stalled and a second ribosome has collided with it) and endonucleolytically cleaves mRNA at the 5' boundary of the stalled ribosome. Stalled/collided disomes form a new interface (primarily via the 30S subunits) that binds SmrB. Cleaved mRNA becomes available for tmRNA ligation, leading to ribosomal subunit dissociation and rescue of stalled ribosomes.</text>
</comment>
<sequence length="176" mass="20111">MNKEFDDNGAAEFEKLLQGVKPLAQDKLHFRPPVKSRKQIIENSHRQTAEVVFSDIYQPLLPSEGPMRWNREDVDPVEVKRLRRGDYVPEYLLDLHGMRQTEAKREISALIQACVRQNSPCCCIMHGHGTGILKQQLPIWLAQHPDVKAFHKANKEWGGDAALLVLVDVAEPTQKR</sequence>
<reference evidence="8 9" key="1">
    <citation type="submission" date="2014-06" db="EMBL/GenBank/DDBJ databases">
        <title>Shewanella sp. YQH10.</title>
        <authorList>
            <person name="Liu Y."/>
            <person name="Zeng R."/>
        </authorList>
    </citation>
    <scope>NUCLEOTIDE SEQUENCE [LARGE SCALE GENOMIC DNA]</scope>
    <source>
        <strain evidence="8 9">YQH10</strain>
    </source>
</reference>
<feature type="domain" description="Smr" evidence="7">
    <location>
        <begin position="93"/>
        <end position="168"/>
    </location>
</feature>
<dbReference type="InterPro" id="IPR036063">
    <property type="entry name" value="Smr_dom_sf"/>
</dbReference>
<dbReference type="eggNOG" id="COG2840">
    <property type="taxonomic scope" value="Bacteria"/>
</dbReference>
<dbReference type="STRING" id="1515746.HR45_05375"/>
<dbReference type="AlphaFoldDB" id="A0A094JDH4"/>
<dbReference type="Proteomes" id="UP000029264">
    <property type="component" value="Unassembled WGS sequence"/>
</dbReference>
<organism evidence="8 9">
    <name type="scientific">Shewanella mangrovi</name>
    <dbReference type="NCBI Taxonomy" id="1515746"/>
    <lineage>
        <taxon>Bacteria</taxon>
        <taxon>Pseudomonadati</taxon>
        <taxon>Pseudomonadota</taxon>
        <taxon>Gammaproteobacteria</taxon>
        <taxon>Alteromonadales</taxon>
        <taxon>Shewanellaceae</taxon>
        <taxon>Shewanella</taxon>
    </lineage>
</organism>
<keyword evidence="3 6" id="KW-0255">Endonuclease</keyword>